<organism evidence="7 8">
    <name type="scientific">Sulfurimonas diazotrophicus</name>
    <dbReference type="NCBI Taxonomy" id="3131939"/>
    <lineage>
        <taxon>Bacteria</taxon>
        <taxon>Pseudomonadati</taxon>
        <taxon>Campylobacterota</taxon>
        <taxon>Epsilonproteobacteria</taxon>
        <taxon>Campylobacterales</taxon>
        <taxon>Sulfurimonadaceae</taxon>
        <taxon>Sulfurimonas</taxon>
    </lineage>
</organism>
<feature type="transmembrane region" description="Helical" evidence="6">
    <location>
        <begin position="387"/>
        <end position="406"/>
    </location>
</feature>
<feature type="transmembrane region" description="Helical" evidence="6">
    <location>
        <begin position="167"/>
        <end position="191"/>
    </location>
</feature>
<dbReference type="PANTHER" id="PTHR30250:SF11">
    <property type="entry name" value="O-ANTIGEN TRANSPORTER-RELATED"/>
    <property type="match status" value="1"/>
</dbReference>
<feature type="transmembrane region" description="Helical" evidence="6">
    <location>
        <begin position="321"/>
        <end position="340"/>
    </location>
</feature>
<feature type="transmembrane region" description="Helical" evidence="6">
    <location>
        <begin position="271"/>
        <end position="295"/>
    </location>
</feature>
<keyword evidence="2" id="KW-1003">Cell membrane</keyword>
<keyword evidence="3 6" id="KW-0812">Transmembrane</keyword>
<evidence type="ECO:0000256" key="2">
    <source>
        <dbReference type="ARBA" id="ARBA00022475"/>
    </source>
</evidence>
<dbReference type="Pfam" id="PF01943">
    <property type="entry name" value="Polysacc_synt"/>
    <property type="match status" value="1"/>
</dbReference>
<dbReference type="Proteomes" id="UP001447842">
    <property type="component" value="Chromosome"/>
</dbReference>
<sequence length="447" mass="49356">MYSVWRRKLNQFFRDERFSEIARGGLLTFGAKIVAVLLGIGSSFIVARFYGAEVVGTLALINAFLSVALIVSLMGTDTSLLKIIPEHLVKYSLGSAKAAFKKTMHLVLLFSFVISIFSFALSDVIASGIFSKPHLSFLFALASTIILFKSLQTLNMTALRGMKNIKLFVFFQWFPSAFYLVALIVVTLVFYDKYNPVYIQLFTPVLMVVISSYFVWSHFKGDKERGGQVHMLSYENIFSTAHPMFLTSVLFLVISQTDVIMLGVMSDEASLGIYSIVLKLAGLTAFLLTAINTILGPKFSELYHRDKIDELIFVARKSSKMIFWSSAPLLILLIAGGHWILGIFGSSFETGYLALVILAVGQFVNAASGSVGYFLNMTGNQTVYRNIIIIASAVNITGNYLLIPSFGIKGAAAASLLSLLISNLLPLFYIKGKFGSFIGYFPLRVSR</sequence>
<dbReference type="InterPro" id="IPR002797">
    <property type="entry name" value="Polysacc_synth"/>
</dbReference>
<evidence type="ECO:0000256" key="5">
    <source>
        <dbReference type="ARBA" id="ARBA00023136"/>
    </source>
</evidence>
<dbReference type="PANTHER" id="PTHR30250">
    <property type="entry name" value="PST FAMILY PREDICTED COLANIC ACID TRANSPORTER"/>
    <property type="match status" value="1"/>
</dbReference>
<feature type="transmembrane region" description="Helical" evidence="6">
    <location>
        <begin position="105"/>
        <end position="130"/>
    </location>
</feature>
<dbReference type="CDD" id="cd13128">
    <property type="entry name" value="MATE_Wzx_like"/>
    <property type="match status" value="1"/>
</dbReference>
<comment type="subcellular location">
    <subcellularLocation>
        <location evidence="1">Cell membrane</location>
        <topology evidence="1">Multi-pass membrane protein</topology>
    </subcellularLocation>
</comment>
<evidence type="ECO:0000313" key="7">
    <source>
        <dbReference type="EMBL" id="XAU14976.1"/>
    </source>
</evidence>
<keyword evidence="8" id="KW-1185">Reference proteome</keyword>
<evidence type="ECO:0000313" key="8">
    <source>
        <dbReference type="Proteomes" id="UP001447842"/>
    </source>
</evidence>
<accession>A0ABZ3HBB1</accession>
<evidence type="ECO:0000256" key="6">
    <source>
        <dbReference type="SAM" id="Phobius"/>
    </source>
</evidence>
<feature type="transmembrane region" description="Helical" evidence="6">
    <location>
        <begin position="197"/>
        <end position="216"/>
    </location>
</feature>
<keyword evidence="5 6" id="KW-0472">Membrane</keyword>
<proteinExistence type="predicted"/>
<feature type="transmembrane region" description="Helical" evidence="6">
    <location>
        <begin position="237"/>
        <end position="265"/>
    </location>
</feature>
<gene>
    <name evidence="7" type="ORF">WCY31_12140</name>
</gene>
<evidence type="ECO:0000256" key="4">
    <source>
        <dbReference type="ARBA" id="ARBA00022989"/>
    </source>
</evidence>
<feature type="transmembrane region" description="Helical" evidence="6">
    <location>
        <begin position="21"/>
        <end position="47"/>
    </location>
</feature>
<feature type="transmembrane region" description="Helical" evidence="6">
    <location>
        <begin position="352"/>
        <end position="375"/>
    </location>
</feature>
<feature type="transmembrane region" description="Helical" evidence="6">
    <location>
        <begin position="59"/>
        <end position="84"/>
    </location>
</feature>
<dbReference type="InterPro" id="IPR050833">
    <property type="entry name" value="Poly_Biosynth_Transport"/>
</dbReference>
<feature type="transmembrane region" description="Helical" evidence="6">
    <location>
        <begin position="412"/>
        <end position="430"/>
    </location>
</feature>
<reference evidence="7 8" key="1">
    <citation type="submission" date="2024-03" db="EMBL/GenBank/DDBJ databases">
        <title>Sulfurimonas sp. HSL3-1.</title>
        <authorList>
            <person name="Wang S."/>
        </authorList>
    </citation>
    <scope>NUCLEOTIDE SEQUENCE [LARGE SCALE GENOMIC DNA]</scope>
    <source>
        <strain evidence="7 8">HSL3-1</strain>
    </source>
</reference>
<dbReference type="EMBL" id="CP147920">
    <property type="protein sequence ID" value="XAU14976.1"/>
    <property type="molecule type" value="Genomic_DNA"/>
</dbReference>
<evidence type="ECO:0000256" key="1">
    <source>
        <dbReference type="ARBA" id="ARBA00004651"/>
    </source>
</evidence>
<feature type="transmembrane region" description="Helical" evidence="6">
    <location>
        <begin position="136"/>
        <end position="155"/>
    </location>
</feature>
<evidence type="ECO:0000256" key="3">
    <source>
        <dbReference type="ARBA" id="ARBA00022692"/>
    </source>
</evidence>
<dbReference type="RefSeq" id="WP_345972591.1">
    <property type="nucleotide sequence ID" value="NZ_CP147920.1"/>
</dbReference>
<keyword evidence="4 6" id="KW-1133">Transmembrane helix</keyword>
<protein>
    <submittedName>
        <fullName evidence="7">Flippase</fullName>
    </submittedName>
</protein>
<name>A0ABZ3HBB1_9BACT</name>